<evidence type="ECO:0000259" key="2">
    <source>
        <dbReference type="Pfam" id="PF07883"/>
    </source>
</evidence>
<name>A0A7C9BMB6_9BACT</name>
<proteinExistence type="predicted"/>
<dbReference type="InterPro" id="IPR013096">
    <property type="entry name" value="Cupin_2"/>
</dbReference>
<keyword evidence="1" id="KW-0479">Metal-binding</keyword>
<dbReference type="InterPro" id="IPR051610">
    <property type="entry name" value="GPI/OXD"/>
</dbReference>
<dbReference type="PANTHER" id="PTHR35848">
    <property type="entry name" value="OXALATE-BINDING PROTEIN"/>
    <property type="match status" value="1"/>
</dbReference>
<accession>A0A7C9BMB6</accession>
<protein>
    <submittedName>
        <fullName evidence="3">Cupin domain-containing protein</fullName>
    </submittedName>
</protein>
<dbReference type="GO" id="GO:0046872">
    <property type="term" value="F:metal ion binding"/>
    <property type="evidence" value="ECO:0007669"/>
    <property type="project" value="UniProtKB-KW"/>
</dbReference>
<dbReference type="SUPFAM" id="SSF51182">
    <property type="entry name" value="RmlC-like cupins"/>
    <property type="match status" value="1"/>
</dbReference>
<dbReference type="Pfam" id="PF07883">
    <property type="entry name" value="Cupin_2"/>
    <property type="match status" value="2"/>
</dbReference>
<evidence type="ECO:0000313" key="3">
    <source>
        <dbReference type="EMBL" id="MPR36235.1"/>
    </source>
</evidence>
<dbReference type="Proteomes" id="UP000479293">
    <property type="component" value="Unassembled WGS sequence"/>
</dbReference>
<dbReference type="AlphaFoldDB" id="A0A7C9BMB6"/>
<dbReference type="InterPro" id="IPR014710">
    <property type="entry name" value="RmlC-like_jellyroll"/>
</dbReference>
<feature type="domain" description="Cupin type-2" evidence="2">
    <location>
        <begin position="175"/>
        <end position="240"/>
    </location>
</feature>
<gene>
    <name evidence="3" type="ORF">GBK04_23535</name>
</gene>
<evidence type="ECO:0000313" key="4">
    <source>
        <dbReference type="Proteomes" id="UP000479293"/>
    </source>
</evidence>
<dbReference type="CDD" id="cd02209">
    <property type="entry name" value="cupin_XRE_C"/>
    <property type="match status" value="1"/>
</dbReference>
<feature type="domain" description="Cupin type-2" evidence="2">
    <location>
        <begin position="54"/>
        <end position="118"/>
    </location>
</feature>
<dbReference type="Gene3D" id="2.60.120.10">
    <property type="entry name" value="Jelly Rolls"/>
    <property type="match status" value="1"/>
</dbReference>
<organism evidence="3 4">
    <name type="scientific">Salmonirosea aquatica</name>
    <dbReference type="NCBI Taxonomy" id="2654236"/>
    <lineage>
        <taxon>Bacteria</taxon>
        <taxon>Pseudomonadati</taxon>
        <taxon>Bacteroidota</taxon>
        <taxon>Cytophagia</taxon>
        <taxon>Cytophagales</taxon>
        <taxon>Spirosomataceae</taxon>
        <taxon>Salmonirosea</taxon>
    </lineage>
</organism>
<evidence type="ECO:0000256" key="1">
    <source>
        <dbReference type="ARBA" id="ARBA00022723"/>
    </source>
</evidence>
<keyword evidence="4" id="KW-1185">Reference proteome</keyword>
<dbReference type="EMBL" id="WHLY01000002">
    <property type="protein sequence ID" value="MPR36235.1"/>
    <property type="molecule type" value="Genomic_DNA"/>
</dbReference>
<comment type="caution">
    <text evidence="3">The sequence shown here is derived from an EMBL/GenBank/DDBJ whole genome shotgun (WGS) entry which is preliminary data.</text>
</comment>
<reference evidence="3 4" key="1">
    <citation type="submission" date="2019-10" db="EMBL/GenBank/DDBJ databases">
        <title>Draft Genome Sequence of Cytophagaceae sp. SJW1-29.</title>
        <authorList>
            <person name="Choi A."/>
        </authorList>
    </citation>
    <scope>NUCLEOTIDE SEQUENCE [LARGE SCALE GENOMIC DNA]</scope>
    <source>
        <strain evidence="3 4">SJW1-29</strain>
    </source>
</reference>
<sequence>MSLSFAGTAQYQQIPSAVYHWNGVTVTKKANSEQRVLLEGATPAFTHMKVHATTVAAGEAPHPGHEHADEELIIVKDGQLTVTIEGKKETLEKGSIALIMPGDEHALTNGGQKPVTYYIMRYETGQPQPERGTKAGGSFVRHWKDLEYKTHDKGGRRNVFDTATTQSERFEMHITTLNEGLMSHPPHTHKAAEILLLIEGEAEESIDGTWQTSQIGDIIFLQSQVPHALRNTGKGSATYFAFQFE</sequence>
<dbReference type="InterPro" id="IPR011051">
    <property type="entry name" value="RmlC_Cupin_sf"/>
</dbReference>